<accession>A0A1E7LYW9</accession>
<reference evidence="3 4" key="1">
    <citation type="journal article" date="2016" name="Front. Microbiol.">
        <title>Comparative Genomics Analysis of Streptomyces Species Reveals Their Adaptation to the Marine Environment and Their Diversity at the Genomic Level.</title>
        <authorList>
            <person name="Tian X."/>
            <person name="Zhang Z."/>
            <person name="Yang T."/>
            <person name="Chen M."/>
            <person name="Li J."/>
            <person name="Chen F."/>
            <person name="Yang J."/>
            <person name="Li W."/>
            <person name="Zhang B."/>
            <person name="Zhang Z."/>
            <person name="Wu J."/>
            <person name="Zhang C."/>
            <person name="Long L."/>
            <person name="Xiao J."/>
        </authorList>
    </citation>
    <scope>NUCLEOTIDE SEQUENCE [LARGE SCALE GENOMIC DNA]</scope>
    <source>
        <strain evidence="3 4">SCSIO M10372</strain>
    </source>
</reference>
<dbReference type="PATRIC" id="fig|518642.7.peg.3778"/>
<organism evidence="3 4">
    <name type="scientific">Streptomyces nanshensis</name>
    <dbReference type="NCBI Taxonomy" id="518642"/>
    <lineage>
        <taxon>Bacteria</taxon>
        <taxon>Bacillati</taxon>
        <taxon>Actinomycetota</taxon>
        <taxon>Actinomycetes</taxon>
        <taxon>Kitasatosporales</taxon>
        <taxon>Streptomycetaceae</taxon>
        <taxon>Streptomyces</taxon>
    </lineage>
</organism>
<evidence type="ECO:0000313" key="3">
    <source>
        <dbReference type="EMBL" id="OEV21357.1"/>
    </source>
</evidence>
<evidence type="ECO:0000259" key="2">
    <source>
        <dbReference type="Pfam" id="PF21836"/>
    </source>
</evidence>
<protein>
    <recommendedName>
        <fullName evidence="2">DUF6895 domain-containing protein</fullName>
    </recommendedName>
</protein>
<dbReference type="EMBL" id="LJGZ01000011">
    <property type="protein sequence ID" value="OEV21357.1"/>
    <property type="molecule type" value="Genomic_DNA"/>
</dbReference>
<name>A0A1E7LYW9_9ACTN</name>
<comment type="caution">
    <text evidence="3">The sequence shown here is derived from an EMBL/GenBank/DDBJ whole genome shotgun (WGS) entry which is preliminary data.</text>
</comment>
<feature type="region of interest" description="Disordered" evidence="1">
    <location>
        <begin position="1"/>
        <end position="24"/>
    </location>
</feature>
<dbReference type="Proteomes" id="UP000175971">
    <property type="component" value="Unassembled WGS sequence"/>
</dbReference>
<feature type="domain" description="DUF6895" evidence="2">
    <location>
        <begin position="39"/>
        <end position="319"/>
    </location>
</feature>
<gene>
    <name evidence="3" type="ORF">AN221_07355</name>
</gene>
<proteinExistence type="predicted"/>
<keyword evidence="4" id="KW-1185">Reference proteome</keyword>
<dbReference type="InterPro" id="IPR054190">
    <property type="entry name" value="DUF6895"/>
</dbReference>
<dbReference type="Pfam" id="PF21836">
    <property type="entry name" value="DUF6895"/>
    <property type="match status" value="1"/>
</dbReference>
<dbReference type="AlphaFoldDB" id="A0A1E7LYW9"/>
<feature type="compositionally biased region" description="Low complexity" evidence="1">
    <location>
        <begin position="7"/>
        <end position="23"/>
    </location>
</feature>
<evidence type="ECO:0000313" key="4">
    <source>
        <dbReference type="Proteomes" id="UP000175971"/>
    </source>
</evidence>
<evidence type="ECO:0000256" key="1">
    <source>
        <dbReference type="SAM" id="MobiDB-lite"/>
    </source>
</evidence>
<sequence length="353" mass="36865">MMRRSPGPDTAGGTDAAGAVDGPGETGTAVAMAAERVSAGAREWVGANAAYLNSPEALALLPVTPRVKALLQLALLCRYWEKAAPGDGALAQALGVVEEAGRRPDFLPLMVGDPVNARPFQLVWAALAPPGVSGEWRHGALERLTAQGYLTPGRKPPYLHLGTRFYADLAGAGHRLGSYQELYAASVLARAGGSPVEGLDVCEVTDTVFYLSDYGFGDRGLGLDRETWERAWDVVDRLTGHCVREGEWESAAKLVLAQYCLGMDPLRTPSGAAGVRMLARIQEPLGAIPGKSASRRAPATASAGEYFRWAYQATLVTALSMLIITAGRTGGLLPAGAAVPAGAAGAESVEGAR</sequence>